<evidence type="ECO:0000313" key="2">
    <source>
        <dbReference type="Proteomes" id="UP001432027"/>
    </source>
</evidence>
<reference evidence="1" key="1">
    <citation type="submission" date="2023-10" db="EMBL/GenBank/DDBJ databases">
        <title>Genome assembly of Pristionchus species.</title>
        <authorList>
            <person name="Yoshida K."/>
            <person name="Sommer R.J."/>
        </authorList>
    </citation>
    <scope>NUCLEOTIDE SEQUENCE</scope>
    <source>
        <strain evidence="1">RS0144</strain>
    </source>
</reference>
<dbReference type="AlphaFoldDB" id="A0AAV5UIP2"/>
<keyword evidence="2" id="KW-1185">Reference proteome</keyword>
<accession>A0AAV5UIP2</accession>
<sequence length="80" mass="9541">SVQNDYEKLIASGNQTNDTFNRSEFEDLIRMRCQDNDDCYREEFVYFSSLYLKTTHEPNDRLSYFQSKLNRTKGDEILAI</sequence>
<proteinExistence type="predicted"/>
<protein>
    <submittedName>
        <fullName evidence="1">Uncharacterized protein</fullName>
    </submittedName>
</protein>
<organism evidence="1 2">
    <name type="scientific">Pristionchus entomophagus</name>
    <dbReference type="NCBI Taxonomy" id="358040"/>
    <lineage>
        <taxon>Eukaryota</taxon>
        <taxon>Metazoa</taxon>
        <taxon>Ecdysozoa</taxon>
        <taxon>Nematoda</taxon>
        <taxon>Chromadorea</taxon>
        <taxon>Rhabditida</taxon>
        <taxon>Rhabditina</taxon>
        <taxon>Diplogasteromorpha</taxon>
        <taxon>Diplogasteroidea</taxon>
        <taxon>Neodiplogasteridae</taxon>
        <taxon>Pristionchus</taxon>
    </lineage>
</organism>
<dbReference type="EMBL" id="BTSX01000006">
    <property type="protein sequence ID" value="GMT06886.1"/>
    <property type="molecule type" value="Genomic_DNA"/>
</dbReference>
<gene>
    <name evidence="1" type="ORF">PENTCL1PPCAC_29060</name>
</gene>
<feature type="non-terminal residue" evidence="1">
    <location>
        <position position="1"/>
    </location>
</feature>
<dbReference type="Proteomes" id="UP001432027">
    <property type="component" value="Unassembled WGS sequence"/>
</dbReference>
<name>A0AAV5UIP2_9BILA</name>
<comment type="caution">
    <text evidence="1">The sequence shown here is derived from an EMBL/GenBank/DDBJ whole genome shotgun (WGS) entry which is preliminary data.</text>
</comment>
<evidence type="ECO:0000313" key="1">
    <source>
        <dbReference type="EMBL" id="GMT06886.1"/>
    </source>
</evidence>
<feature type="non-terminal residue" evidence="1">
    <location>
        <position position="80"/>
    </location>
</feature>